<evidence type="ECO:0000313" key="7">
    <source>
        <dbReference type="EMBL" id="QTN36015.1"/>
    </source>
</evidence>
<dbReference type="KEGG" id="cact:HZ995_00340"/>
<proteinExistence type="predicted"/>
<evidence type="ECO:0000256" key="5">
    <source>
        <dbReference type="ARBA" id="ARBA00023136"/>
    </source>
</evidence>
<gene>
    <name evidence="7" type="ORF">HZ995_00340</name>
</gene>
<dbReference type="GO" id="GO:0005886">
    <property type="term" value="C:plasma membrane"/>
    <property type="evidence" value="ECO:0007669"/>
    <property type="project" value="UniProtKB-SubCell"/>
</dbReference>
<dbReference type="PANTHER" id="PTHR30561">
    <property type="entry name" value="SMR FAMILY PROTON-DEPENDENT DRUG EFFLUX TRANSPORTER SUGE"/>
    <property type="match status" value="1"/>
</dbReference>
<sequence>MTLNSFILVVISVTLSAFGQTAFKIGVERVHFAPDAAVMGKVMGFAASPHIIGGLLFYGIGTLFWLFALRTLDLSLAYPFVAISFIVVFLIGIFGLGEPFNATRLAGLLIITLGLVVMARA</sequence>
<dbReference type="GO" id="GO:0022857">
    <property type="term" value="F:transmembrane transporter activity"/>
    <property type="evidence" value="ECO:0007669"/>
    <property type="project" value="InterPro"/>
</dbReference>
<evidence type="ECO:0000256" key="2">
    <source>
        <dbReference type="ARBA" id="ARBA00022475"/>
    </source>
</evidence>
<dbReference type="InterPro" id="IPR037185">
    <property type="entry name" value="EmrE-like"/>
</dbReference>
<keyword evidence="4 6" id="KW-1133">Transmembrane helix</keyword>
<evidence type="ECO:0000256" key="3">
    <source>
        <dbReference type="ARBA" id="ARBA00022692"/>
    </source>
</evidence>
<evidence type="ECO:0000256" key="4">
    <source>
        <dbReference type="ARBA" id="ARBA00022989"/>
    </source>
</evidence>
<evidence type="ECO:0008006" key="9">
    <source>
        <dbReference type="Google" id="ProtNLM"/>
    </source>
</evidence>
<evidence type="ECO:0000256" key="6">
    <source>
        <dbReference type="SAM" id="Phobius"/>
    </source>
</evidence>
<keyword evidence="5 6" id="KW-0472">Membrane</keyword>
<name>A0A975EPW4_9RHOB</name>
<dbReference type="InterPro" id="IPR000390">
    <property type="entry name" value="Small_drug/metabolite_transptr"/>
</dbReference>
<dbReference type="AlphaFoldDB" id="A0A975EPW4"/>
<keyword evidence="3 6" id="KW-0812">Transmembrane</keyword>
<feature type="transmembrane region" description="Helical" evidence="6">
    <location>
        <begin position="43"/>
        <end position="69"/>
    </location>
</feature>
<dbReference type="RefSeq" id="WP_209356719.1">
    <property type="nucleotide sequence ID" value="NZ_CP060010.1"/>
</dbReference>
<evidence type="ECO:0000313" key="8">
    <source>
        <dbReference type="Proteomes" id="UP000665026"/>
    </source>
</evidence>
<dbReference type="PANTHER" id="PTHR30561:SF9">
    <property type="entry name" value="4-AMINO-4-DEOXY-L-ARABINOSE-PHOSPHOUNDECAPRENOL FLIPPASE SUBUNIT ARNF-RELATED"/>
    <property type="match status" value="1"/>
</dbReference>
<comment type="subcellular location">
    <subcellularLocation>
        <location evidence="1">Cell membrane</location>
        <topology evidence="1">Multi-pass membrane protein</topology>
    </subcellularLocation>
</comment>
<reference evidence="7" key="1">
    <citation type="submission" date="2020-07" db="EMBL/GenBank/DDBJ databases">
        <title>Genome sequences of bacteria associated with the marine, planktonic diatom Thalassiosira profunda strain ECT2AJA-044.</title>
        <authorList>
            <person name="Gargas C.B."/>
            <person name="Roberts W.R."/>
            <person name="Alverson A.J."/>
        </authorList>
    </citation>
    <scope>NUCLEOTIDE SEQUENCE</scope>
    <source>
        <strain evidence="7">ECT2AJA-044</strain>
    </source>
</reference>
<organism evidence="7 8">
    <name type="scientific">Cognatishimia activa</name>
    <dbReference type="NCBI Taxonomy" id="1715691"/>
    <lineage>
        <taxon>Bacteria</taxon>
        <taxon>Pseudomonadati</taxon>
        <taxon>Pseudomonadota</taxon>
        <taxon>Alphaproteobacteria</taxon>
        <taxon>Rhodobacterales</taxon>
        <taxon>Paracoccaceae</taxon>
        <taxon>Cognatishimia</taxon>
    </lineage>
</organism>
<protein>
    <recommendedName>
        <fullName evidence="9">Undecaprenyl phosphate-aminoarabinose flippase subunit ArnF</fullName>
    </recommendedName>
</protein>
<dbReference type="Proteomes" id="UP000665026">
    <property type="component" value="Chromosome"/>
</dbReference>
<accession>A0A975EPW4</accession>
<evidence type="ECO:0000256" key="1">
    <source>
        <dbReference type="ARBA" id="ARBA00004651"/>
    </source>
</evidence>
<dbReference type="Gene3D" id="1.10.3730.20">
    <property type="match status" value="1"/>
</dbReference>
<keyword evidence="2" id="KW-1003">Cell membrane</keyword>
<feature type="transmembrane region" description="Helical" evidence="6">
    <location>
        <begin position="102"/>
        <end position="119"/>
    </location>
</feature>
<feature type="transmembrane region" description="Helical" evidence="6">
    <location>
        <begin position="76"/>
        <end position="96"/>
    </location>
</feature>
<dbReference type="EMBL" id="CP060010">
    <property type="protein sequence ID" value="QTN36015.1"/>
    <property type="molecule type" value="Genomic_DNA"/>
</dbReference>
<dbReference type="SUPFAM" id="SSF103481">
    <property type="entry name" value="Multidrug resistance efflux transporter EmrE"/>
    <property type="match status" value="1"/>
</dbReference>